<sequence>MRFPRPLLSAVVALGLSATTAAAVETETFVISNFDGYGVDQCLAEGRPCGQAAAAAWCHSRDYQTVVDFGRLDRTNSAGTRQASQGAQLAANCSGRACGELIAIICSR</sequence>
<evidence type="ECO:0008006" key="4">
    <source>
        <dbReference type="Google" id="ProtNLM"/>
    </source>
</evidence>
<dbReference type="EMBL" id="AP018907">
    <property type="protein sequence ID" value="BBF92426.1"/>
    <property type="molecule type" value="Genomic_DNA"/>
</dbReference>
<feature type="signal peptide" evidence="1">
    <location>
        <begin position="1"/>
        <end position="23"/>
    </location>
</feature>
<organism evidence="2 3">
    <name type="scientific">Blastochloris tepida</name>
    <dbReference type="NCBI Taxonomy" id="2233851"/>
    <lineage>
        <taxon>Bacteria</taxon>
        <taxon>Pseudomonadati</taxon>
        <taxon>Pseudomonadota</taxon>
        <taxon>Alphaproteobacteria</taxon>
        <taxon>Hyphomicrobiales</taxon>
        <taxon>Blastochloridaceae</taxon>
        <taxon>Blastochloris</taxon>
    </lineage>
</organism>
<dbReference type="OrthoDB" id="9150143at2"/>
<protein>
    <recommendedName>
        <fullName evidence="4">DUF4189 domain-containing protein</fullName>
    </recommendedName>
</protein>
<evidence type="ECO:0000313" key="2">
    <source>
        <dbReference type="EMBL" id="BBF92426.1"/>
    </source>
</evidence>
<evidence type="ECO:0000256" key="1">
    <source>
        <dbReference type="SAM" id="SignalP"/>
    </source>
</evidence>
<dbReference type="RefSeq" id="WP_126398314.1">
    <property type="nucleotide sequence ID" value="NZ_AP018907.1"/>
</dbReference>
<gene>
    <name evidence="2" type="ORF">BLTE_11110</name>
</gene>
<dbReference type="AlphaFoldDB" id="A0A348FYP3"/>
<dbReference type="Proteomes" id="UP000266934">
    <property type="component" value="Chromosome"/>
</dbReference>
<feature type="chain" id="PRO_5016949005" description="DUF4189 domain-containing protein" evidence="1">
    <location>
        <begin position="24"/>
        <end position="108"/>
    </location>
</feature>
<name>A0A348FYP3_9HYPH</name>
<evidence type="ECO:0000313" key="3">
    <source>
        <dbReference type="Proteomes" id="UP000266934"/>
    </source>
</evidence>
<reference evidence="2 3" key="1">
    <citation type="submission" date="2018-08" db="EMBL/GenBank/DDBJ databases">
        <title>Complete genome sequencing of Blastochloris tepida GI.</title>
        <authorList>
            <person name="Tsukatani Y."/>
            <person name="Mori H."/>
        </authorList>
    </citation>
    <scope>NUCLEOTIDE SEQUENCE [LARGE SCALE GENOMIC DNA]</scope>
    <source>
        <strain evidence="2 3">GI</strain>
    </source>
</reference>
<keyword evidence="3" id="KW-1185">Reference proteome</keyword>
<accession>A0A348FYP3</accession>
<dbReference type="KEGG" id="blag:BLTE_11110"/>
<keyword evidence="1" id="KW-0732">Signal</keyword>
<proteinExistence type="predicted"/>